<organism evidence="6 7">
    <name type="scientific">Pirellula staleyi (strain ATCC 27377 / DSM 6068 / ICPB 4128)</name>
    <name type="common">Pirella staleyi</name>
    <dbReference type="NCBI Taxonomy" id="530564"/>
    <lineage>
        <taxon>Bacteria</taxon>
        <taxon>Pseudomonadati</taxon>
        <taxon>Planctomycetota</taxon>
        <taxon>Planctomycetia</taxon>
        <taxon>Pirellulales</taxon>
        <taxon>Pirellulaceae</taxon>
        <taxon>Pirellula</taxon>
    </lineage>
</organism>
<dbReference type="SMART" id="SM00382">
    <property type="entry name" value="AAA"/>
    <property type="match status" value="1"/>
</dbReference>
<dbReference type="InterPro" id="IPR003439">
    <property type="entry name" value="ABC_transporter-like_ATP-bd"/>
</dbReference>
<dbReference type="eggNOG" id="COG1136">
    <property type="taxonomic scope" value="Bacteria"/>
</dbReference>
<dbReference type="EMBL" id="CP001848">
    <property type="protein sequence ID" value="ADB15690.1"/>
    <property type="molecule type" value="Genomic_DNA"/>
</dbReference>
<dbReference type="AlphaFoldDB" id="D2R873"/>
<keyword evidence="2" id="KW-0547">Nucleotide-binding</keyword>
<dbReference type="Proteomes" id="UP000001887">
    <property type="component" value="Chromosome"/>
</dbReference>
<reference evidence="6 7" key="1">
    <citation type="journal article" date="2009" name="Stand. Genomic Sci.">
        <title>Complete genome sequence of Pirellula staleyi type strain (ATCC 27377).</title>
        <authorList>
            <person name="Clum A."/>
            <person name="Tindall B.J."/>
            <person name="Sikorski J."/>
            <person name="Ivanova N."/>
            <person name="Mavrommatis K."/>
            <person name="Lucas S."/>
            <person name="Glavina del Rio T."/>
            <person name="Nolan M."/>
            <person name="Chen F."/>
            <person name="Tice H."/>
            <person name="Pitluck S."/>
            <person name="Cheng J.F."/>
            <person name="Chertkov O."/>
            <person name="Brettin T."/>
            <person name="Han C."/>
            <person name="Detter J.C."/>
            <person name="Kuske C."/>
            <person name="Bruce D."/>
            <person name="Goodwin L."/>
            <person name="Ovchinikova G."/>
            <person name="Pati A."/>
            <person name="Mikhailova N."/>
            <person name="Chen A."/>
            <person name="Palaniappan K."/>
            <person name="Land M."/>
            <person name="Hauser L."/>
            <person name="Chang Y.J."/>
            <person name="Jeffries C.D."/>
            <person name="Chain P."/>
            <person name="Rohde M."/>
            <person name="Goker M."/>
            <person name="Bristow J."/>
            <person name="Eisen J.A."/>
            <person name="Markowitz V."/>
            <person name="Hugenholtz P."/>
            <person name="Kyrpides N.C."/>
            <person name="Klenk H.P."/>
            <person name="Lapidus A."/>
        </authorList>
    </citation>
    <scope>NUCLEOTIDE SEQUENCE [LARGE SCALE GENOMIC DNA]</scope>
    <source>
        <strain evidence="7">ATCC 27377 / DSM 6068 / ICPB 4128</strain>
    </source>
</reference>
<dbReference type="KEGG" id="psl:Psta_1006"/>
<dbReference type="Pfam" id="PF00005">
    <property type="entry name" value="ABC_tran"/>
    <property type="match status" value="1"/>
</dbReference>
<comment type="similarity">
    <text evidence="4">Belongs to the ABC transporter superfamily. Macrolide exporter (TC 3.A.1.122) family.</text>
</comment>
<evidence type="ECO:0000256" key="4">
    <source>
        <dbReference type="ARBA" id="ARBA00038388"/>
    </source>
</evidence>
<dbReference type="GO" id="GO:0005524">
    <property type="term" value="F:ATP binding"/>
    <property type="evidence" value="ECO:0007669"/>
    <property type="project" value="UniProtKB-KW"/>
</dbReference>
<dbReference type="HOGENOM" id="CLU_000604_1_22_0"/>
<dbReference type="CDD" id="cd03255">
    <property type="entry name" value="ABC_MJ0796_LolCDE_FtsE"/>
    <property type="match status" value="1"/>
</dbReference>
<name>D2R873_PIRSD</name>
<dbReference type="STRING" id="530564.Psta_1006"/>
<dbReference type="InterPro" id="IPR015854">
    <property type="entry name" value="ABC_transpr_LolD-like"/>
</dbReference>
<dbReference type="PROSITE" id="PS00211">
    <property type="entry name" value="ABC_TRANSPORTER_1"/>
    <property type="match status" value="1"/>
</dbReference>
<proteinExistence type="inferred from homology"/>
<dbReference type="InterPro" id="IPR027417">
    <property type="entry name" value="P-loop_NTPase"/>
</dbReference>
<dbReference type="GO" id="GO:0005886">
    <property type="term" value="C:plasma membrane"/>
    <property type="evidence" value="ECO:0007669"/>
    <property type="project" value="TreeGrafter"/>
</dbReference>
<protein>
    <submittedName>
        <fullName evidence="6">ABC transporter related protein</fullName>
    </submittedName>
</protein>
<evidence type="ECO:0000256" key="3">
    <source>
        <dbReference type="ARBA" id="ARBA00022840"/>
    </source>
</evidence>
<gene>
    <name evidence="6" type="ordered locus">Psta_1006</name>
</gene>
<sequence>MISSFFNRRAPKLPAKPTNPAMAVVCDGVEKEFGSGETKTLALRGINAEVNAGQMTLLVGPSGCGKTTLISIIAGLLTPTRGEVTVLGRNLQQLSGTQLVNFRKENIGFVFQQYNLLPSLTAAENAAVPLIIAGEYRHKAVAKAKEMLAAVGLASKTESFGSQLSGGQQQRVAIARALVHSPRLMVCDEPTAALDAQSGQTVMTLLRNVALQSDRAVIVVTHDSRVFSFGDRIIHMNDGQVTHIDETPEAIQSSLQSSHGH</sequence>
<keyword evidence="3" id="KW-0067">ATP-binding</keyword>
<dbReference type="InterPro" id="IPR003593">
    <property type="entry name" value="AAA+_ATPase"/>
</dbReference>
<dbReference type="GO" id="GO:0016887">
    <property type="term" value="F:ATP hydrolysis activity"/>
    <property type="evidence" value="ECO:0007669"/>
    <property type="project" value="InterPro"/>
</dbReference>
<evidence type="ECO:0000256" key="1">
    <source>
        <dbReference type="ARBA" id="ARBA00022448"/>
    </source>
</evidence>
<evidence type="ECO:0000313" key="6">
    <source>
        <dbReference type="EMBL" id="ADB15690.1"/>
    </source>
</evidence>
<dbReference type="InterPro" id="IPR017871">
    <property type="entry name" value="ABC_transporter-like_CS"/>
</dbReference>
<dbReference type="FunFam" id="3.40.50.300:FF:000032">
    <property type="entry name" value="Export ABC transporter ATP-binding protein"/>
    <property type="match status" value="1"/>
</dbReference>
<dbReference type="SUPFAM" id="SSF52540">
    <property type="entry name" value="P-loop containing nucleoside triphosphate hydrolases"/>
    <property type="match status" value="1"/>
</dbReference>
<dbReference type="PANTHER" id="PTHR24220:SF659">
    <property type="entry name" value="TRANSPORTER, PUTATIVE-RELATED"/>
    <property type="match status" value="1"/>
</dbReference>
<evidence type="ECO:0000313" key="7">
    <source>
        <dbReference type="Proteomes" id="UP000001887"/>
    </source>
</evidence>
<dbReference type="PROSITE" id="PS50893">
    <property type="entry name" value="ABC_TRANSPORTER_2"/>
    <property type="match status" value="1"/>
</dbReference>
<dbReference type="GO" id="GO:0022857">
    <property type="term" value="F:transmembrane transporter activity"/>
    <property type="evidence" value="ECO:0007669"/>
    <property type="project" value="TreeGrafter"/>
</dbReference>
<dbReference type="InterPro" id="IPR017911">
    <property type="entry name" value="MacB-like_ATP-bd"/>
</dbReference>
<accession>D2R873</accession>
<dbReference type="Gene3D" id="3.40.50.300">
    <property type="entry name" value="P-loop containing nucleotide triphosphate hydrolases"/>
    <property type="match status" value="1"/>
</dbReference>
<evidence type="ECO:0000256" key="2">
    <source>
        <dbReference type="ARBA" id="ARBA00022741"/>
    </source>
</evidence>
<evidence type="ECO:0000259" key="5">
    <source>
        <dbReference type="PROSITE" id="PS50893"/>
    </source>
</evidence>
<keyword evidence="1" id="KW-0813">Transport</keyword>
<dbReference type="PANTHER" id="PTHR24220">
    <property type="entry name" value="IMPORT ATP-BINDING PROTEIN"/>
    <property type="match status" value="1"/>
</dbReference>
<dbReference type="GO" id="GO:0098796">
    <property type="term" value="C:membrane protein complex"/>
    <property type="evidence" value="ECO:0007669"/>
    <property type="project" value="UniProtKB-ARBA"/>
</dbReference>
<keyword evidence="7" id="KW-1185">Reference proteome</keyword>
<feature type="domain" description="ABC transporter" evidence="5">
    <location>
        <begin position="24"/>
        <end position="260"/>
    </location>
</feature>